<gene>
    <name evidence="10" type="ORF">Ahy_A02g005184</name>
</gene>
<organism evidence="10 11">
    <name type="scientific">Arachis hypogaea</name>
    <name type="common">Peanut</name>
    <dbReference type="NCBI Taxonomy" id="3818"/>
    <lineage>
        <taxon>Eukaryota</taxon>
        <taxon>Viridiplantae</taxon>
        <taxon>Streptophyta</taxon>
        <taxon>Embryophyta</taxon>
        <taxon>Tracheophyta</taxon>
        <taxon>Spermatophyta</taxon>
        <taxon>Magnoliopsida</taxon>
        <taxon>eudicotyledons</taxon>
        <taxon>Gunneridae</taxon>
        <taxon>Pentapetalae</taxon>
        <taxon>rosids</taxon>
        <taxon>fabids</taxon>
        <taxon>Fabales</taxon>
        <taxon>Fabaceae</taxon>
        <taxon>Papilionoideae</taxon>
        <taxon>50 kb inversion clade</taxon>
        <taxon>dalbergioids sensu lato</taxon>
        <taxon>Dalbergieae</taxon>
        <taxon>Pterocarpus clade</taxon>
        <taxon>Arachis</taxon>
    </lineage>
</organism>
<accession>A0A445E5Z5</accession>
<dbReference type="InterPro" id="IPR050913">
    <property type="entry name" value="AP2/ERF_ERF"/>
</dbReference>
<dbReference type="SMART" id="SM00380">
    <property type="entry name" value="AP2"/>
    <property type="match status" value="1"/>
</dbReference>
<keyword evidence="4" id="KW-0238">DNA-binding</keyword>
<evidence type="ECO:0000256" key="2">
    <source>
        <dbReference type="ARBA" id="ARBA00022458"/>
    </source>
</evidence>
<name>A0A445E5Z5_ARAHY</name>
<dbReference type="GO" id="GO:0005634">
    <property type="term" value="C:nucleus"/>
    <property type="evidence" value="ECO:0007669"/>
    <property type="project" value="UniProtKB-SubCell"/>
</dbReference>
<dbReference type="Gene3D" id="3.30.730.10">
    <property type="entry name" value="AP2/ERF domain"/>
    <property type="match status" value="1"/>
</dbReference>
<dbReference type="EMBL" id="SDMP01000002">
    <property type="protein sequence ID" value="RYR70882.1"/>
    <property type="molecule type" value="Genomic_DNA"/>
</dbReference>
<dbReference type="InterPro" id="IPR016177">
    <property type="entry name" value="DNA-bd_dom_sf"/>
</dbReference>
<evidence type="ECO:0000256" key="3">
    <source>
        <dbReference type="ARBA" id="ARBA00023015"/>
    </source>
</evidence>
<reference evidence="10 11" key="1">
    <citation type="submission" date="2019-01" db="EMBL/GenBank/DDBJ databases">
        <title>Sequencing of cultivated peanut Arachis hypogaea provides insights into genome evolution and oil improvement.</title>
        <authorList>
            <person name="Chen X."/>
        </authorList>
    </citation>
    <scope>NUCLEOTIDE SEQUENCE [LARGE SCALE GENOMIC DNA]</scope>
    <source>
        <strain evidence="11">cv. Fuhuasheng</strain>
        <tissue evidence="10">Leaves</tissue>
    </source>
</reference>
<dbReference type="Gramene" id="arahy.Tifrunner.gnm2.ann2.Ah02g352400.1">
    <property type="protein sequence ID" value="arahy.Tifrunner.gnm2.ann2.Ah02g352400.1-CDS-1"/>
    <property type="gene ID" value="arahy.Tifrunner.gnm2.ann2.Ah02g352400"/>
</dbReference>
<dbReference type="PRINTS" id="PR00367">
    <property type="entry name" value="ETHRSPELEMNT"/>
</dbReference>
<keyword evidence="6" id="KW-0539">Nucleus</keyword>
<dbReference type="PANTHER" id="PTHR31194">
    <property type="entry name" value="SHN SHINE , DNA BINDING / TRANSCRIPTION FACTOR"/>
    <property type="match status" value="1"/>
</dbReference>
<evidence type="ECO:0000256" key="1">
    <source>
        <dbReference type="ARBA" id="ARBA00004123"/>
    </source>
</evidence>
<keyword evidence="11" id="KW-1185">Reference proteome</keyword>
<dbReference type="SUPFAM" id="SSF54171">
    <property type="entry name" value="DNA-binding domain"/>
    <property type="match status" value="1"/>
</dbReference>
<evidence type="ECO:0000256" key="6">
    <source>
        <dbReference type="ARBA" id="ARBA00023242"/>
    </source>
</evidence>
<keyword evidence="2" id="KW-0536">Nodulation</keyword>
<dbReference type="GO" id="GO:0003700">
    <property type="term" value="F:DNA-binding transcription factor activity"/>
    <property type="evidence" value="ECO:0007669"/>
    <property type="project" value="InterPro"/>
</dbReference>
<dbReference type="GO" id="GO:0009877">
    <property type="term" value="P:nodulation"/>
    <property type="evidence" value="ECO:0007669"/>
    <property type="project" value="UniProtKB-KW"/>
</dbReference>
<evidence type="ECO:0000313" key="11">
    <source>
        <dbReference type="Proteomes" id="UP000289738"/>
    </source>
</evidence>
<evidence type="ECO:0000256" key="5">
    <source>
        <dbReference type="ARBA" id="ARBA00023163"/>
    </source>
</evidence>
<dbReference type="STRING" id="3818.A0A445E5Z5"/>
<dbReference type="SMR" id="A0A445E5Z5"/>
<dbReference type="Pfam" id="PF00847">
    <property type="entry name" value="AP2"/>
    <property type="match status" value="1"/>
</dbReference>
<comment type="subcellular location">
    <subcellularLocation>
        <location evidence="1">Nucleus</location>
    </subcellularLocation>
</comment>
<dbReference type="GO" id="GO:0003677">
    <property type="term" value="F:DNA binding"/>
    <property type="evidence" value="ECO:0007669"/>
    <property type="project" value="UniProtKB-KW"/>
</dbReference>
<dbReference type="InterPro" id="IPR036955">
    <property type="entry name" value="AP2/ERF_dom_sf"/>
</dbReference>
<dbReference type="CDD" id="cd00018">
    <property type="entry name" value="AP2"/>
    <property type="match status" value="1"/>
</dbReference>
<proteinExistence type="inferred from homology"/>
<evidence type="ECO:0000256" key="4">
    <source>
        <dbReference type="ARBA" id="ARBA00023125"/>
    </source>
</evidence>
<evidence type="ECO:0000256" key="8">
    <source>
        <dbReference type="SAM" id="MobiDB-lite"/>
    </source>
</evidence>
<comment type="similarity">
    <text evidence="7">Belongs to the AP2/ERF transcription factor family. ERF subfamily.</text>
</comment>
<comment type="caution">
    <text evidence="10">The sequence shown here is derived from an EMBL/GenBank/DDBJ whole genome shotgun (WGS) entry which is preliminary data.</text>
</comment>
<feature type="domain" description="AP2/ERF" evidence="9">
    <location>
        <begin position="30"/>
        <end position="87"/>
    </location>
</feature>
<dbReference type="Proteomes" id="UP000289738">
    <property type="component" value="Chromosome A02"/>
</dbReference>
<dbReference type="PROSITE" id="PS51032">
    <property type="entry name" value="AP2_ERF"/>
    <property type="match status" value="1"/>
</dbReference>
<protein>
    <recommendedName>
        <fullName evidence="9">AP2/ERF domain-containing protein</fullName>
    </recommendedName>
</protein>
<evidence type="ECO:0000259" key="9">
    <source>
        <dbReference type="PROSITE" id="PS51032"/>
    </source>
</evidence>
<dbReference type="PANTHER" id="PTHR31194:SF133">
    <property type="entry name" value="AP2_ERF DOMAIN-CONTAINING PROTEIN"/>
    <property type="match status" value="1"/>
</dbReference>
<dbReference type="OrthoDB" id="773121at2759"/>
<evidence type="ECO:0000256" key="7">
    <source>
        <dbReference type="ARBA" id="ARBA00024343"/>
    </source>
</evidence>
<feature type="region of interest" description="Disordered" evidence="8">
    <location>
        <begin position="190"/>
        <end position="210"/>
    </location>
</feature>
<dbReference type="InterPro" id="IPR001471">
    <property type="entry name" value="AP2/ERF_dom"/>
</dbReference>
<sequence length="318" mass="35294">MAGDEAIKHASTTTTTTTPMSKSNKSTMKRFIGVRQRPSGRWVAEIKDSSQHVRLWLGTYDTPEEAARAYDEAARVLRGENARTNFALLDSDTDGSSSKLLSESDRKSRLSFPSLKAKLSKNLQNIIARTSDNNNNSMKSSSAKSRVSDHFTFASIFKRRNCYQQYPHQMPSPIDMKNIDKVVQPSIIVPPLENDHNHNNNDNGSSTSWENSSVSDYSSCDWFGSDFGDFSVGDQGYLDQLLGWVESSNLCSNGVGDFDDESSRSKRFKVSSTVLVPPTFTSSSHDYCGSPYDYYNYNTNNGCGSPCSGYASPYNGRK</sequence>
<dbReference type="AlphaFoldDB" id="A0A445E5Z5"/>
<dbReference type="FunFam" id="3.30.730.10:FF:000005">
    <property type="entry name" value="ethylene-responsive transcription factor RAP2-11"/>
    <property type="match status" value="1"/>
</dbReference>
<keyword evidence="5" id="KW-0804">Transcription</keyword>
<evidence type="ECO:0000313" key="10">
    <source>
        <dbReference type="EMBL" id="RYR70882.1"/>
    </source>
</evidence>
<keyword evidence="3" id="KW-0805">Transcription regulation</keyword>
<feature type="region of interest" description="Disordered" evidence="8">
    <location>
        <begin position="1"/>
        <end position="28"/>
    </location>
</feature>